<evidence type="ECO:0000313" key="1">
    <source>
        <dbReference type="EMBL" id="AAT68182.1"/>
    </source>
</evidence>
<organism evidence="1">
    <name type="scientific">uncultured euryarchaeote ARMAN-1</name>
    <dbReference type="NCBI Taxonomy" id="425594"/>
    <lineage>
        <taxon>Archaea</taxon>
        <taxon>Methanobacteriati</taxon>
        <taxon>Methanobacteriota</taxon>
        <taxon>environmental samples</taxon>
    </lineage>
</organism>
<dbReference type="EMBL" id="AY652726">
    <property type="protein sequence ID" value="AAT68182.1"/>
    <property type="molecule type" value="Genomic_DNA"/>
</dbReference>
<reference evidence="1" key="1">
    <citation type="journal article" date="2006" name="Science">
        <title>Lineages of acidophilic archaea revealed by community genomic analysis.</title>
        <authorList>
            <person name="Baker B.J."/>
            <person name="Tyson G.W."/>
            <person name="Webb R.I."/>
            <person name="Flanagan J."/>
            <person name="Hugenholtz P."/>
            <person name="Allen E.E."/>
            <person name="Banfield J.F."/>
        </authorList>
    </citation>
    <scope>NUCLEOTIDE SEQUENCE</scope>
</reference>
<protein>
    <submittedName>
        <fullName evidence="1">Uncharacterized protein</fullName>
    </submittedName>
</protein>
<name>Q6DNH2_9EURY</name>
<sequence length="417" mass="47600">MGSITISKPNKQERDNLTDVQKRNAGITAKYGTPEQQSELLNSESIKDLLKISYEGEEIYKILAKSKSIDVKFKLLDFVTFKSPDLLEMVAPILIEEARLAYRNAEMQTSKDVIGKVWECIKMVDNPADPKILNSGKKEKLAYSLFTSEEGFSLVSDFLSWLNDASALKAYKEYREITKDKYYKNSLDAIPTRKKNVVKSRRYLANYIATYGGDKLRLDLLNTIDRLKAYELLYLEDETKSKTRYNFNPIASKSNHNESLYSIIAASSDEEAISKFLDVVGKMENGGELLLAKPQNDYYYSKYHFDGLVSLIAAKMDFEYKFNAEINGEISNKILALAEKYPLILGSRFRYGSEEYYTTVAEIIAEKGGKEIQEKLLKFIEIPGLAEPITKAINKYSTEELKKEVQKFLLGPFKLRV</sequence>
<proteinExistence type="predicted"/>
<dbReference type="AlphaFoldDB" id="Q6DNH2"/>
<accession>Q6DNH2</accession>